<dbReference type="Pfam" id="PF00254">
    <property type="entry name" value="FKBP_C"/>
    <property type="match status" value="1"/>
</dbReference>
<keyword evidence="3" id="KW-0732">Signal</keyword>
<dbReference type="STRING" id="703.SAMEA2665130_00981"/>
<dbReference type="AlphaFoldDB" id="R8AVF1"/>
<comment type="similarity">
    <text evidence="2 7">Belongs to the FKBP-type PPIase family.</text>
</comment>
<dbReference type="RefSeq" id="WP_010862077.1">
    <property type="nucleotide sequence ID" value="NZ_KB944507.1"/>
</dbReference>
<accession>R8AVF1</accession>
<dbReference type="Pfam" id="PF01346">
    <property type="entry name" value="FKBP_N"/>
    <property type="match status" value="1"/>
</dbReference>
<dbReference type="PATRIC" id="fig|1315976.3.peg.418"/>
<comment type="caution">
    <text evidence="9">The sequence shown here is derived from an EMBL/GenBank/DDBJ whole genome shotgun (WGS) entry which is preliminary data.</text>
</comment>
<evidence type="ECO:0000256" key="7">
    <source>
        <dbReference type="RuleBase" id="RU003915"/>
    </source>
</evidence>
<feature type="domain" description="PPIase FKBP-type" evidence="8">
    <location>
        <begin position="72"/>
        <end position="157"/>
    </location>
</feature>
<dbReference type="GO" id="GO:0003755">
    <property type="term" value="F:peptidyl-prolyl cis-trans isomerase activity"/>
    <property type="evidence" value="ECO:0007669"/>
    <property type="project" value="UniProtKB-UniRule"/>
</dbReference>
<dbReference type="PROSITE" id="PS50059">
    <property type="entry name" value="FKBP_PPIASE"/>
    <property type="match status" value="1"/>
</dbReference>
<dbReference type="FunFam" id="3.10.50.40:FF:000045">
    <property type="entry name" value="Peptidyl-prolyl cis-trans isomerase"/>
    <property type="match status" value="1"/>
</dbReference>
<evidence type="ECO:0000256" key="2">
    <source>
        <dbReference type="ARBA" id="ARBA00006577"/>
    </source>
</evidence>
<dbReference type="InterPro" id="IPR000774">
    <property type="entry name" value="PPIase_FKBP_N"/>
</dbReference>
<sequence>MSKIILLIAVLVVVLFFIKNMSGNTKQAEAQRQQGAAFLEQNKTKSGVITTASGLQYEVLQPGTGTVHPKATDTVSVHYHGTLIDGTVFDSSVQRGEPISFPLNRVIAGWTEGVPLMVEGEKVRFFIPSNLAYGNRAMGKIPAGSTLIFDVELLKINP</sequence>
<evidence type="ECO:0000313" key="9">
    <source>
        <dbReference type="EMBL" id="EON90300.1"/>
    </source>
</evidence>
<protein>
    <recommendedName>
        <fullName evidence="7">Peptidyl-prolyl cis-trans isomerase</fullName>
        <ecNumber evidence="7">5.2.1.8</ecNumber>
    </recommendedName>
</protein>
<evidence type="ECO:0000256" key="6">
    <source>
        <dbReference type="PROSITE-ProRule" id="PRU00277"/>
    </source>
</evidence>
<dbReference type="HOGENOM" id="CLU_013615_7_3_6"/>
<dbReference type="Gene3D" id="3.10.50.40">
    <property type="match status" value="1"/>
</dbReference>
<gene>
    <name evidence="9" type="ORF">PLESHI_02192</name>
</gene>
<evidence type="ECO:0000256" key="3">
    <source>
        <dbReference type="ARBA" id="ARBA00022729"/>
    </source>
</evidence>
<dbReference type="InterPro" id="IPR046357">
    <property type="entry name" value="PPIase_dom_sf"/>
</dbReference>
<evidence type="ECO:0000256" key="1">
    <source>
        <dbReference type="ARBA" id="ARBA00000971"/>
    </source>
</evidence>
<evidence type="ECO:0000313" key="10">
    <source>
        <dbReference type="Proteomes" id="UP000014012"/>
    </source>
</evidence>
<keyword evidence="4 6" id="KW-0697">Rotamase</keyword>
<dbReference type="SUPFAM" id="SSF54534">
    <property type="entry name" value="FKBP-like"/>
    <property type="match status" value="1"/>
</dbReference>
<dbReference type="EC" id="5.2.1.8" evidence="7"/>
<name>R8AVF1_PLESH</name>
<reference evidence="9 10" key="1">
    <citation type="journal article" date="2013" name="Genome Announc.">
        <title>Genome Sequence of Plesiomonas shigelloides Strain 302-73 (Serotype O1).</title>
        <authorList>
            <person name="Pique N."/>
            <person name="Aquilini E."/>
            <person name="Alioto T."/>
            <person name="Minana-Galbis D."/>
            <person name="Tomas J.M."/>
        </authorList>
    </citation>
    <scope>NUCLEOTIDE SEQUENCE [LARGE SCALE GENOMIC DNA]</scope>
    <source>
        <strain evidence="9 10">302-73</strain>
    </source>
</reference>
<dbReference type="PANTHER" id="PTHR43811:SF57">
    <property type="entry name" value="FKBP-TYPE PEPTIDYL-PROLYL CIS-TRANS ISOMERASE FKPA-RELATED"/>
    <property type="match status" value="1"/>
</dbReference>
<evidence type="ECO:0000256" key="4">
    <source>
        <dbReference type="ARBA" id="ARBA00023110"/>
    </source>
</evidence>
<keyword evidence="5 6" id="KW-0413">Isomerase</keyword>
<dbReference type="GO" id="GO:0006457">
    <property type="term" value="P:protein folding"/>
    <property type="evidence" value="ECO:0007669"/>
    <property type="project" value="InterPro"/>
</dbReference>
<proteinExistence type="inferred from homology"/>
<dbReference type="EMBL" id="AQQO01000021">
    <property type="protein sequence ID" value="EON90300.1"/>
    <property type="molecule type" value="Genomic_DNA"/>
</dbReference>
<organism evidence="9 10">
    <name type="scientific">Plesiomonas shigelloides 302-73</name>
    <dbReference type="NCBI Taxonomy" id="1315976"/>
    <lineage>
        <taxon>Bacteria</taxon>
        <taxon>Pseudomonadati</taxon>
        <taxon>Pseudomonadota</taxon>
        <taxon>Gammaproteobacteria</taxon>
        <taxon>Enterobacterales</taxon>
        <taxon>Enterobacteriaceae</taxon>
        <taxon>Plesiomonas</taxon>
    </lineage>
</organism>
<dbReference type="InterPro" id="IPR001179">
    <property type="entry name" value="PPIase_FKBP_dom"/>
</dbReference>
<comment type="catalytic activity">
    <reaction evidence="1 6 7">
        <text>[protein]-peptidylproline (omega=180) = [protein]-peptidylproline (omega=0)</text>
        <dbReference type="Rhea" id="RHEA:16237"/>
        <dbReference type="Rhea" id="RHEA-COMP:10747"/>
        <dbReference type="Rhea" id="RHEA-COMP:10748"/>
        <dbReference type="ChEBI" id="CHEBI:83833"/>
        <dbReference type="ChEBI" id="CHEBI:83834"/>
        <dbReference type="EC" id="5.2.1.8"/>
    </reaction>
</comment>
<evidence type="ECO:0000256" key="5">
    <source>
        <dbReference type="ARBA" id="ARBA00023235"/>
    </source>
</evidence>
<dbReference type="Proteomes" id="UP000014012">
    <property type="component" value="Unassembled WGS sequence"/>
</dbReference>
<evidence type="ECO:0000259" key="8">
    <source>
        <dbReference type="PROSITE" id="PS50059"/>
    </source>
</evidence>
<keyword evidence="10" id="KW-1185">Reference proteome</keyword>
<dbReference type="PANTHER" id="PTHR43811">
    <property type="entry name" value="FKBP-TYPE PEPTIDYL-PROLYL CIS-TRANS ISOMERASE FKPA"/>
    <property type="match status" value="1"/>
</dbReference>